<dbReference type="InterPro" id="IPR050953">
    <property type="entry name" value="N4_N6_ade-DNA_methylase"/>
</dbReference>
<dbReference type="SUPFAM" id="SSF46955">
    <property type="entry name" value="Putative DNA-binding domain"/>
    <property type="match status" value="1"/>
</dbReference>
<sequence length="700" mass="80389">MESQYWKIDEVAHELSVSVATIRNWIRSGRIKDFHKEGKVLLFNKKEIETLKLDIAEGTSNRLKSRRNKKMVQGNIIPSEYVTYKPYLGAIEDILVIAKKMKHEQAVSLVLLEIALHFLLQRKKVECKGVEPESLVGRMVREELMIPSSIQKNLLRLYDIRSGTISEEDIGFLSEIRSIELPFVEGEDFLGLAYMSLAASKERKTSGQYYTPSKVVDVTIQQNAEKVYQRKIGESLKVVDPCCGSGNFLIKVFLWLKQELLSEGHSVQEAEELLIKESIVGYDINPIAVALCSINLLLLTETNEITSEPKITCKNTLFEHAPSLFTVNEEFDWVIGNPPWGYSFSDQEKQELKAAFLTSGDSIESFSLFIEASIDMLKQGGTLTFVLPESILNIKVHGTIREFILKNTMIEDITLLGREFSNVFTNTLTLTLLKDKVETHKVKVIDSEKVYEVSQQLFLSNDHFIFNVLSDNEIQKVLDHIRAFENVFYLKDKIHAEYALGIVTGDNKKYVSNEQLENMEPILTGKDIFKFNYVHSGKFVEFLPSEFQQVAPERLYRAPEKLFYRFINKELIFAYDDRKTLSLNSANILIPKHDQYSVKYVMAVLNSRVAQFFHTFMFSPLKVLKSHIESIPIPMCTDEEQAEVVELVKLLLESRDEVERLELYNQLDELISGLYELDEDTKLLIKEKVEDSKFLTGKNK</sequence>
<comment type="catalytic activity">
    <reaction evidence="5">
        <text>a 2'-deoxyadenosine in DNA + S-adenosyl-L-methionine = an N(6)-methyl-2'-deoxyadenosine in DNA + S-adenosyl-L-homocysteine + H(+)</text>
        <dbReference type="Rhea" id="RHEA:15197"/>
        <dbReference type="Rhea" id="RHEA-COMP:12418"/>
        <dbReference type="Rhea" id="RHEA-COMP:12419"/>
        <dbReference type="ChEBI" id="CHEBI:15378"/>
        <dbReference type="ChEBI" id="CHEBI:57856"/>
        <dbReference type="ChEBI" id="CHEBI:59789"/>
        <dbReference type="ChEBI" id="CHEBI:90615"/>
        <dbReference type="ChEBI" id="CHEBI:90616"/>
        <dbReference type="EC" id="2.1.1.72"/>
    </reaction>
</comment>
<accession>A0ABP3FXJ5</accession>
<dbReference type="Gene3D" id="3.40.50.150">
    <property type="entry name" value="Vaccinia Virus protein VP39"/>
    <property type="match status" value="1"/>
</dbReference>
<dbReference type="Proteomes" id="UP001500782">
    <property type="component" value="Unassembled WGS sequence"/>
</dbReference>
<evidence type="ECO:0000259" key="7">
    <source>
        <dbReference type="Pfam" id="PF12728"/>
    </source>
</evidence>
<name>A0ABP3FXJ5_9BACI</name>
<keyword evidence="3" id="KW-0808">Transferase</keyword>
<evidence type="ECO:0000256" key="3">
    <source>
        <dbReference type="ARBA" id="ARBA00022679"/>
    </source>
</evidence>
<dbReference type="SUPFAM" id="SSF53335">
    <property type="entry name" value="S-adenosyl-L-methionine-dependent methyltransferases"/>
    <property type="match status" value="1"/>
</dbReference>
<protein>
    <recommendedName>
        <fullName evidence="1">site-specific DNA-methyltransferase (adenine-specific)</fullName>
        <ecNumber evidence="1">2.1.1.72</ecNumber>
    </recommendedName>
</protein>
<dbReference type="PROSITE" id="PS00092">
    <property type="entry name" value="N6_MTASE"/>
    <property type="match status" value="1"/>
</dbReference>
<evidence type="ECO:0000313" key="9">
    <source>
        <dbReference type="EMBL" id="GAA0327693.1"/>
    </source>
</evidence>
<evidence type="ECO:0000256" key="4">
    <source>
        <dbReference type="ARBA" id="ARBA00022747"/>
    </source>
</evidence>
<evidence type="ECO:0000259" key="6">
    <source>
        <dbReference type="Pfam" id="PF02384"/>
    </source>
</evidence>
<reference evidence="10" key="1">
    <citation type="journal article" date="2019" name="Int. J. Syst. Evol. Microbiol.">
        <title>The Global Catalogue of Microorganisms (GCM) 10K type strain sequencing project: providing services to taxonomists for standard genome sequencing and annotation.</title>
        <authorList>
            <consortium name="The Broad Institute Genomics Platform"/>
            <consortium name="The Broad Institute Genome Sequencing Center for Infectious Disease"/>
            <person name="Wu L."/>
            <person name="Ma J."/>
        </authorList>
    </citation>
    <scope>NUCLEOTIDE SEQUENCE [LARGE SCALE GENOMIC DNA]</scope>
    <source>
        <strain evidence="10">JCM 9731</strain>
    </source>
</reference>
<dbReference type="Pfam" id="PF02384">
    <property type="entry name" value="N6_Mtase"/>
    <property type="match status" value="1"/>
</dbReference>
<keyword evidence="10" id="KW-1185">Reference proteome</keyword>
<comment type="caution">
    <text evidence="9">The sequence shown here is derived from an EMBL/GenBank/DDBJ whole genome shotgun (WGS) entry which is preliminary data.</text>
</comment>
<dbReference type="EC" id="2.1.1.72" evidence="1"/>
<dbReference type="InterPro" id="IPR003356">
    <property type="entry name" value="DNA_methylase_A-5"/>
</dbReference>
<evidence type="ECO:0000313" key="10">
    <source>
        <dbReference type="Proteomes" id="UP001500782"/>
    </source>
</evidence>
<dbReference type="Pfam" id="PF12728">
    <property type="entry name" value="HTH_17"/>
    <property type="match status" value="1"/>
</dbReference>
<keyword evidence="2" id="KW-0489">Methyltransferase</keyword>
<dbReference type="Gene3D" id="1.10.1660.10">
    <property type="match status" value="1"/>
</dbReference>
<evidence type="ECO:0000256" key="5">
    <source>
        <dbReference type="ARBA" id="ARBA00047942"/>
    </source>
</evidence>
<dbReference type="PANTHER" id="PTHR33841">
    <property type="entry name" value="DNA METHYLTRANSFERASE YEEA-RELATED"/>
    <property type="match status" value="1"/>
</dbReference>
<dbReference type="InterPro" id="IPR002052">
    <property type="entry name" value="DNA_methylase_N6_adenine_CS"/>
</dbReference>
<evidence type="ECO:0000256" key="1">
    <source>
        <dbReference type="ARBA" id="ARBA00011900"/>
    </source>
</evidence>
<dbReference type="Pfam" id="PF12950">
    <property type="entry name" value="TaqI_C"/>
    <property type="match status" value="1"/>
</dbReference>
<dbReference type="SUPFAM" id="SSF116734">
    <property type="entry name" value="DNA methylase specificity domain"/>
    <property type="match status" value="1"/>
</dbReference>
<evidence type="ECO:0000256" key="2">
    <source>
        <dbReference type="ARBA" id="ARBA00022603"/>
    </source>
</evidence>
<dbReference type="RefSeq" id="WP_343798293.1">
    <property type="nucleotide sequence ID" value="NZ_BAAADJ010000018.1"/>
</dbReference>
<gene>
    <name evidence="9" type="ORF">GCM10008967_17750</name>
</gene>
<proteinExistence type="predicted"/>
<dbReference type="EMBL" id="BAAADJ010000018">
    <property type="protein sequence ID" value="GAA0327693.1"/>
    <property type="molecule type" value="Genomic_DNA"/>
</dbReference>
<dbReference type="PRINTS" id="PR00507">
    <property type="entry name" value="N12N6MTFRASE"/>
</dbReference>
<keyword evidence="4" id="KW-0680">Restriction system</keyword>
<dbReference type="PANTHER" id="PTHR33841:SF1">
    <property type="entry name" value="DNA METHYLTRANSFERASE A"/>
    <property type="match status" value="1"/>
</dbReference>
<feature type="domain" description="TaqI-like C-terminal specificity" evidence="8">
    <location>
        <begin position="521"/>
        <end position="633"/>
    </location>
</feature>
<feature type="domain" description="DNA methylase adenine-specific" evidence="6">
    <location>
        <begin position="188"/>
        <end position="487"/>
    </location>
</feature>
<evidence type="ECO:0000259" key="8">
    <source>
        <dbReference type="Pfam" id="PF12950"/>
    </source>
</evidence>
<dbReference type="InterPro" id="IPR029063">
    <property type="entry name" value="SAM-dependent_MTases_sf"/>
</dbReference>
<organism evidence="9 10">
    <name type="scientific">Bacillus carboniphilus</name>
    <dbReference type="NCBI Taxonomy" id="86663"/>
    <lineage>
        <taxon>Bacteria</taxon>
        <taxon>Bacillati</taxon>
        <taxon>Bacillota</taxon>
        <taxon>Bacilli</taxon>
        <taxon>Bacillales</taxon>
        <taxon>Bacillaceae</taxon>
        <taxon>Bacillus</taxon>
    </lineage>
</organism>
<dbReference type="InterPro" id="IPR041657">
    <property type="entry name" value="HTH_17"/>
</dbReference>
<feature type="domain" description="Helix-turn-helix" evidence="7">
    <location>
        <begin position="8"/>
        <end position="50"/>
    </location>
</feature>
<dbReference type="InterPro" id="IPR009061">
    <property type="entry name" value="DNA-bd_dom_put_sf"/>
</dbReference>
<dbReference type="InterPro" id="IPR025931">
    <property type="entry name" value="TaqI_C"/>
</dbReference>